<comment type="caution">
    <text evidence="2">The sequence shown here is derived from an EMBL/GenBank/DDBJ whole genome shotgun (WGS) entry which is preliminary data.</text>
</comment>
<accession>A0A1R3J6S0</accession>
<feature type="compositionally biased region" description="Basic residues" evidence="1">
    <location>
        <begin position="66"/>
        <end position="76"/>
    </location>
</feature>
<feature type="region of interest" description="Disordered" evidence="1">
    <location>
        <begin position="58"/>
        <end position="88"/>
    </location>
</feature>
<evidence type="ECO:0000313" key="2">
    <source>
        <dbReference type="EMBL" id="OMO90521.1"/>
    </source>
</evidence>
<sequence length="88" mass="10277">MYMKTHSSEQVQSIKTYKESHWKVLKFRWTIFRRQTSPSHSPDQAIYLITSKEFKKASVAPPPSAKSKKKNPRREKIKTMQLGADVDP</sequence>
<keyword evidence="2" id="KW-0449">Lipoprotein</keyword>
<reference evidence="2 3" key="1">
    <citation type="submission" date="2013-09" db="EMBL/GenBank/DDBJ databases">
        <title>Corchorus capsularis genome sequencing.</title>
        <authorList>
            <person name="Alam M."/>
            <person name="Haque M.S."/>
            <person name="Islam M.S."/>
            <person name="Emdad E.M."/>
            <person name="Islam M.M."/>
            <person name="Ahmed B."/>
            <person name="Halim A."/>
            <person name="Hossen Q.M.M."/>
            <person name="Hossain M.Z."/>
            <person name="Ahmed R."/>
            <person name="Khan M.M."/>
            <person name="Islam R."/>
            <person name="Rashid M.M."/>
            <person name="Khan S.A."/>
            <person name="Rahman M.S."/>
            <person name="Alam M."/>
        </authorList>
    </citation>
    <scope>NUCLEOTIDE SEQUENCE [LARGE SCALE GENOMIC DNA]</scope>
    <source>
        <strain evidence="3">cv. CVL-1</strain>
        <tissue evidence="2">Whole seedling</tissue>
    </source>
</reference>
<dbReference type="Gramene" id="OMO90521">
    <property type="protein sequence ID" value="OMO90521"/>
    <property type="gene ID" value="CCACVL1_07352"/>
</dbReference>
<evidence type="ECO:0000313" key="3">
    <source>
        <dbReference type="Proteomes" id="UP000188268"/>
    </source>
</evidence>
<protein>
    <submittedName>
        <fullName evidence="2">Low-density lipoprotein receptor-related protein 2</fullName>
    </submittedName>
</protein>
<dbReference type="EMBL" id="AWWV01008447">
    <property type="protein sequence ID" value="OMO90521.1"/>
    <property type="molecule type" value="Genomic_DNA"/>
</dbReference>
<keyword evidence="3" id="KW-1185">Reference proteome</keyword>
<gene>
    <name evidence="2" type="ORF">CCACVL1_07352</name>
</gene>
<proteinExistence type="predicted"/>
<dbReference type="Proteomes" id="UP000188268">
    <property type="component" value="Unassembled WGS sequence"/>
</dbReference>
<keyword evidence="2" id="KW-0675">Receptor</keyword>
<name>A0A1R3J6S0_COCAP</name>
<organism evidence="2 3">
    <name type="scientific">Corchorus capsularis</name>
    <name type="common">Jute</name>
    <dbReference type="NCBI Taxonomy" id="210143"/>
    <lineage>
        <taxon>Eukaryota</taxon>
        <taxon>Viridiplantae</taxon>
        <taxon>Streptophyta</taxon>
        <taxon>Embryophyta</taxon>
        <taxon>Tracheophyta</taxon>
        <taxon>Spermatophyta</taxon>
        <taxon>Magnoliopsida</taxon>
        <taxon>eudicotyledons</taxon>
        <taxon>Gunneridae</taxon>
        <taxon>Pentapetalae</taxon>
        <taxon>rosids</taxon>
        <taxon>malvids</taxon>
        <taxon>Malvales</taxon>
        <taxon>Malvaceae</taxon>
        <taxon>Grewioideae</taxon>
        <taxon>Apeibeae</taxon>
        <taxon>Corchorus</taxon>
    </lineage>
</organism>
<evidence type="ECO:0000256" key="1">
    <source>
        <dbReference type="SAM" id="MobiDB-lite"/>
    </source>
</evidence>
<dbReference type="AlphaFoldDB" id="A0A1R3J6S0"/>